<dbReference type="VEuPathDB" id="FungiDB:FUN_017902"/>
<gene>
    <name evidence="1" type="ORF">RhiirA5_430400</name>
</gene>
<dbReference type="EMBL" id="LLXJ01002369">
    <property type="protein sequence ID" value="PKB99017.1"/>
    <property type="molecule type" value="Genomic_DNA"/>
</dbReference>
<comment type="caution">
    <text evidence="1">The sequence shown here is derived from an EMBL/GenBank/DDBJ whole genome shotgun (WGS) entry which is preliminary data.</text>
</comment>
<protein>
    <submittedName>
        <fullName evidence="1">Uncharacterized protein</fullName>
    </submittedName>
</protein>
<evidence type="ECO:0000313" key="2">
    <source>
        <dbReference type="Proteomes" id="UP000232722"/>
    </source>
</evidence>
<sequence length="558" mass="64845">MMYPIRIGMRTQVEINGKKFTMRILEGNKFDLNQPGYTCQCDSDSSEIEDNPTNAITSLYRQIFKTQTKISGSMVMGFDKDSIFTKLLQDIEFRPYSISIADKLTIMVFSLGASKKESWLGAGEGYMAFFIHIFRKERCIFVQKFIKNKSIVEVWNNSTKISHYEGSSPVEVWQKIGILGKFQGTQLFGLEHAYTLYEYHLKRRTIVRINWLHLFKQWESGGNIIEINTILTNLYPKNYQFSDREMQAWSSMLKAAGCTDITPFNSEVSPHKFWSRSLDPTDDKNALKNLFQLGFLNPYPSSPDGIRRILSIIAHQFSYQELQNRLGVSPTTINAARKYATLNGSGCRQIKKPIIIRSPPFTKEIEDQFEAFFSDKANVSMSSYKVDPRTNHPILYLLDQKESLWKRFSEIYPNGMKRTAFIRRIEDGPYRYRKDLRGLCSICAEYGYEVFDDLAKIIRLHVENLSVQKRFSEIYLNSMKRMAFIGQIEDGPYRYCEDLEGLCSICAEYGYENKLLQDVELIIRYMKREYVCEISIESNGHTEHDEYIGHCLPYAFGE</sequence>
<proteinExistence type="predicted"/>
<reference evidence="1 2" key="2">
    <citation type="submission" date="2017-09" db="EMBL/GenBank/DDBJ databases">
        <title>Extensive intraspecific genome diversity in a model arbuscular mycorrhizal fungus.</title>
        <authorList>
            <person name="Chen E.C."/>
            <person name="Morin E."/>
            <person name="Beaudet D."/>
            <person name="Noel J."/>
            <person name="Ndikumana S."/>
            <person name="Charron P."/>
            <person name="St-Onge C."/>
            <person name="Giorgi J."/>
            <person name="Grigoriev I.V."/>
            <person name="Roux C."/>
            <person name="Martin F.M."/>
            <person name="Corradi N."/>
        </authorList>
    </citation>
    <scope>NUCLEOTIDE SEQUENCE [LARGE SCALE GENOMIC DNA]</scope>
    <source>
        <strain evidence="1 2">A5</strain>
    </source>
</reference>
<name>A0A2N0NWR7_9GLOM</name>
<dbReference type="VEuPathDB" id="FungiDB:RhiirFUN_005027"/>
<evidence type="ECO:0000313" key="1">
    <source>
        <dbReference type="EMBL" id="PKB99017.1"/>
    </source>
</evidence>
<organism evidence="1 2">
    <name type="scientific">Rhizophagus irregularis</name>
    <dbReference type="NCBI Taxonomy" id="588596"/>
    <lineage>
        <taxon>Eukaryota</taxon>
        <taxon>Fungi</taxon>
        <taxon>Fungi incertae sedis</taxon>
        <taxon>Mucoromycota</taxon>
        <taxon>Glomeromycotina</taxon>
        <taxon>Glomeromycetes</taxon>
        <taxon>Glomerales</taxon>
        <taxon>Glomeraceae</taxon>
        <taxon>Rhizophagus</taxon>
    </lineage>
</organism>
<dbReference type="AlphaFoldDB" id="A0A2N0NWR7"/>
<accession>A0A2N0NWR7</accession>
<reference evidence="1 2" key="1">
    <citation type="submission" date="2016-04" db="EMBL/GenBank/DDBJ databases">
        <title>Genome analyses suggest a sexual origin of heterokaryosis in a supposedly ancient asexual fungus.</title>
        <authorList>
            <person name="Ropars J."/>
            <person name="Sedzielewska K."/>
            <person name="Noel J."/>
            <person name="Charron P."/>
            <person name="Farinelli L."/>
            <person name="Marton T."/>
            <person name="Kruger M."/>
            <person name="Pelin A."/>
            <person name="Brachmann A."/>
            <person name="Corradi N."/>
        </authorList>
    </citation>
    <scope>NUCLEOTIDE SEQUENCE [LARGE SCALE GENOMIC DNA]</scope>
    <source>
        <strain evidence="1 2">A5</strain>
    </source>
</reference>
<feature type="non-terminal residue" evidence="1">
    <location>
        <position position="558"/>
    </location>
</feature>
<dbReference type="VEuPathDB" id="FungiDB:FUN_019129"/>
<dbReference type="Proteomes" id="UP000232722">
    <property type="component" value="Unassembled WGS sequence"/>
</dbReference>
<dbReference type="VEuPathDB" id="FungiDB:RhiirA1_391278"/>